<dbReference type="RefSeq" id="WP_069715553.1">
    <property type="nucleotide sequence ID" value="NZ_MJEH01000002.1"/>
</dbReference>
<evidence type="ECO:0000259" key="1">
    <source>
        <dbReference type="SMART" id="SM01022"/>
    </source>
</evidence>
<dbReference type="OrthoDB" id="9807542at2"/>
<evidence type="ECO:0000313" key="3">
    <source>
        <dbReference type="Proteomes" id="UP000095209"/>
    </source>
</evidence>
<sequence>MNNKSIIDLWKKYKSINSNAPTDYEAWAFGNTKEMADELANLVLEGKKTATSSNYTLYEIDKDPLPEIGLHNIILDGDGNAVAIVETIAVEVVLFDEVTEEHAHLEGEGDRSLRYWRDVHEAFFKRELEAVDIQFHDKIPVVCERFQLVYKKQFD</sequence>
<dbReference type="PANTHER" id="PTHR39203:SF1">
    <property type="entry name" value="CYTOPLASMIC PROTEIN"/>
    <property type="match status" value="1"/>
</dbReference>
<dbReference type="InterPro" id="IPR009326">
    <property type="entry name" value="DUF984"/>
</dbReference>
<dbReference type="CDD" id="cd06553">
    <property type="entry name" value="ASCH_Ef3133_like"/>
    <property type="match status" value="1"/>
</dbReference>
<reference evidence="2 3" key="1">
    <citation type="submission" date="2016-08" db="EMBL/GenBank/DDBJ databases">
        <title>Genome of Bacillus solimangrovi GH2-4.</title>
        <authorList>
            <person name="Lim S."/>
            <person name="Kim B.-C."/>
        </authorList>
    </citation>
    <scope>NUCLEOTIDE SEQUENCE [LARGE SCALE GENOMIC DNA]</scope>
    <source>
        <strain evidence="2 3">GH2-4</strain>
    </source>
</reference>
<dbReference type="Proteomes" id="UP000095209">
    <property type="component" value="Unassembled WGS sequence"/>
</dbReference>
<accession>A0A1E5LK45</accession>
<dbReference type="InterPro" id="IPR007374">
    <property type="entry name" value="ASCH_domain"/>
</dbReference>
<dbReference type="SMART" id="SM01022">
    <property type="entry name" value="ASCH"/>
    <property type="match status" value="1"/>
</dbReference>
<name>A0A1E5LK45_9BACI</name>
<dbReference type="InterPro" id="IPR015947">
    <property type="entry name" value="PUA-like_sf"/>
</dbReference>
<evidence type="ECO:0000313" key="2">
    <source>
        <dbReference type="EMBL" id="OEH94406.1"/>
    </source>
</evidence>
<dbReference type="PIRSF" id="PIRSF021320">
    <property type="entry name" value="DUF984"/>
    <property type="match status" value="1"/>
</dbReference>
<protein>
    <submittedName>
        <fullName evidence="2">RNA-binding protein</fullName>
    </submittedName>
</protein>
<organism evidence="2 3">
    <name type="scientific">Bacillus solimangrovi</name>
    <dbReference type="NCBI Taxonomy" id="1305675"/>
    <lineage>
        <taxon>Bacteria</taxon>
        <taxon>Bacillati</taxon>
        <taxon>Bacillota</taxon>
        <taxon>Bacilli</taxon>
        <taxon>Bacillales</taxon>
        <taxon>Bacillaceae</taxon>
        <taxon>Bacillus</taxon>
    </lineage>
</organism>
<dbReference type="Gene3D" id="3.10.400.10">
    <property type="entry name" value="Sulfate adenylyltransferase"/>
    <property type="match status" value="1"/>
</dbReference>
<dbReference type="AlphaFoldDB" id="A0A1E5LK45"/>
<dbReference type="SUPFAM" id="SSF88697">
    <property type="entry name" value="PUA domain-like"/>
    <property type="match status" value="1"/>
</dbReference>
<gene>
    <name evidence="2" type="ORF">BFG57_08060</name>
</gene>
<dbReference type="EMBL" id="MJEH01000002">
    <property type="protein sequence ID" value="OEH94406.1"/>
    <property type="molecule type" value="Genomic_DNA"/>
</dbReference>
<dbReference type="PANTHER" id="PTHR39203">
    <property type="entry name" value="CYTOPLASMIC PROTEIN-RELATED"/>
    <property type="match status" value="1"/>
</dbReference>
<dbReference type="Pfam" id="PF04266">
    <property type="entry name" value="ASCH"/>
    <property type="match status" value="1"/>
</dbReference>
<keyword evidence="3" id="KW-1185">Reference proteome</keyword>
<dbReference type="STRING" id="1305675.BFG57_08060"/>
<comment type="caution">
    <text evidence="2">The sequence shown here is derived from an EMBL/GenBank/DDBJ whole genome shotgun (WGS) entry which is preliminary data.</text>
</comment>
<proteinExistence type="predicted"/>
<feature type="domain" description="ASCH" evidence="1">
    <location>
        <begin position="27"/>
        <end position="150"/>
    </location>
</feature>